<keyword evidence="3 6" id="KW-0812">Transmembrane</keyword>
<evidence type="ECO:0000313" key="7">
    <source>
        <dbReference type="Proteomes" id="UP001190640"/>
    </source>
</evidence>
<dbReference type="GeneID" id="129325166"/>
<dbReference type="InterPro" id="IPR007593">
    <property type="entry name" value="CD225/Dispanin_fam"/>
</dbReference>
<evidence type="ECO:0000313" key="8">
    <source>
        <dbReference type="RefSeq" id="XP_054828713.1"/>
    </source>
</evidence>
<name>A0AA97IZT6_EUBMA</name>
<evidence type="ECO:0000256" key="2">
    <source>
        <dbReference type="ARBA" id="ARBA00006843"/>
    </source>
</evidence>
<feature type="transmembrane region" description="Helical" evidence="6">
    <location>
        <begin position="56"/>
        <end position="78"/>
    </location>
</feature>
<evidence type="ECO:0000256" key="1">
    <source>
        <dbReference type="ARBA" id="ARBA00004370"/>
    </source>
</evidence>
<dbReference type="InterPro" id="IPR051517">
    <property type="entry name" value="IFITM_antiviral_protein"/>
</dbReference>
<dbReference type="PANTHER" id="PTHR13999:SF4">
    <property type="entry name" value="INTERFERON-INDUCED TRANSMEMBRANE PROTEIN 3"/>
    <property type="match status" value="1"/>
</dbReference>
<keyword evidence="5 6" id="KW-0472">Membrane</keyword>
<evidence type="ECO:0000256" key="3">
    <source>
        <dbReference type="ARBA" id="ARBA00022692"/>
    </source>
</evidence>
<organism evidence="7 8">
    <name type="scientific">Eublepharis macularius</name>
    <name type="common">Leopard gecko</name>
    <name type="synonym">Cyrtodactylus macularius</name>
    <dbReference type="NCBI Taxonomy" id="481883"/>
    <lineage>
        <taxon>Eukaryota</taxon>
        <taxon>Metazoa</taxon>
        <taxon>Chordata</taxon>
        <taxon>Craniata</taxon>
        <taxon>Vertebrata</taxon>
        <taxon>Euteleostomi</taxon>
        <taxon>Lepidosauria</taxon>
        <taxon>Squamata</taxon>
        <taxon>Bifurcata</taxon>
        <taxon>Gekkota</taxon>
        <taxon>Eublepharidae</taxon>
        <taxon>Eublepharinae</taxon>
        <taxon>Eublepharis</taxon>
    </lineage>
</organism>
<keyword evidence="4 6" id="KW-1133">Transmembrane helix</keyword>
<gene>
    <name evidence="8" type="primary">LOC129325166</name>
</gene>
<evidence type="ECO:0000256" key="5">
    <source>
        <dbReference type="ARBA" id="ARBA00023136"/>
    </source>
</evidence>
<dbReference type="GO" id="GO:0005886">
    <property type="term" value="C:plasma membrane"/>
    <property type="evidence" value="ECO:0007669"/>
    <property type="project" value="TreeGrafter"/>
</dbReference>
<dbReference type="KEGG" id="emc:129325166"/>
<comment type="subcellular location">
    <subcellularLocation>
        <location evidence="1">Membrane</location>
    </subcellularLocation>
</comment>
<feature type="transmembrane region" description="Helical" evidence="6">
    <location>
        <begin position="109"/>
        <end position="131"/>
    </location>
</feature>
<comment type="similarity">
    <text evidence="2">Belongs to the CD225/Dispanin family.</text>
</comment>
<reference evidence="8" key="1">
    <citation type="submission" date="2025-08" db="UniProtKB">
        <authorList>
            <consortium name="RefSeq"/>
        </authorList>
    </citation>
    <scope>IDENTIFICATION</scope>
    <source>
        <tissue evidence="8">Blood</tissue>
    </source>
</reference>
<accession>A0AA97IZT6</accession>
<evidence type="ECO:0000256" key="4">
    <source>
        <dbReference type="ARBA" id="ARBA00022989"/>
    </source>
</evidence>
<dbReference type="RefSeq" id="XP_054828713.1">
    <property type="nucleotide sequence ID" value="XM_054972738.1"/>
</dbReference>
<dbReference type="AlphaFoldDB" id="A0AA97IZT6"/>
<dbReference type="Pfam" id="PF04505">
    <property type="entry name" value="CD225"/>
    <property type="match status" value="1"/>
</dbReference>
<dbReference type="Proteomes" id="UP001190640">
    <property type="component" value="Chromosome 2"/>
</dbReference>
<sequence length="137" mass="14900">MASGAQYPFPGNAPLPRYEQLKEERDLALVEANIPAGTTVVHVHPQVVVAPARDHIVWSIFSTLYCNFCCLGFMALAFSVKARDRKVVGDHSGASSYGSTARCLNITALMLNLLIIFLIIILFAVGIISVARFQHGV</sequence>
<evidence type="ECO:0000256" key="6">
    <source>
        <dbReference type="SAM" id="Phobius"/>
    </source>
</evidence>
<proteinExistence type="inferred from homology"/>
<keyword evidence="7" id="KW-1185">Reference proteome</keyword>
<dbReference type="PANTHER" id="PTHR13999">
    <property type="entry name" value="INTERFERON INDUCIBLE TRANSMEMBRANE PROTEIN"/>
    <property type="match status" value="1"/>
</dbReference>
<protein>
    <submittedName>
        <fullName evidence="8">Dispanin subfamily A member 2b-like</fullName>
    </submittedName>
</protein>